<proteinExistence type="predicted"/>
<dbReference type="EMBL" id="GBHO01028976">
    <property type="protein sequence ID" value="JAG14628.1"/>
    <property type="molecule type" value="Transcribed_RNA"/>
</dbReference>
<accession>A0A0A9X775</accession>
<reference evidence="2" key="2">
    <citation type="submission" date="2014-07" db="EMBL/GenBank/DDBJ databases">
        <authorList>
            <person name="Hull J."/>
        </authorList>
    </citation>
    <scope>NUCLEOTIDE SEQUENCE</scope>
</reference>
<evidence type="ECO:0000313" key="2">
    <source>
        <dbReference type="EMBL" id="JAG14628.1"/>
    </source>
</evidence>
<keyword evidence="1" id="KW-0812">Transmembrane</keyword>
<name>A0A0A9X775_LYGHE</name>
<sequence>MVTQKVTARVNQNVTNRTRRTMTQQMLCMTRMCSRTARMRFKLEKYKKHSHRHTRSKVREKKKLQMRRRKQYLVSVVALLQQQARMLINARNNKPDLKLHCVVNLLFVNWQHFNIFSSHLCVFVKYCACVSHAVLFIPFFFF</sequence>
<keyword evidence="1" id="KW-0472">Membrane</keyword>
<organism evidence="2">
    <name type="scientific">Lygus hesperus</name>
    <name type="common">Western plant bug</name>
    <dbReference type="NCBI Taxonomy" id="30085"/>
    <lineage>
        <taxon>Eukaryota</taxon>
        <taxon>Metazoa</taxon>
        <taxon>Ecdysozoa</taxon>
        <taxon>Arthropoda</taxon>
        <taxon>Hexapoda</taxon>
        <taxon>Insecta</taxon>
        <taxon>Pterygota</taxon>
        <taxon>Neoptera</taxon>
        <taxon>Paraneoptera</taxon>
        <taxon>Hemiptera</taxon>
        <taxon>Heteroptera</taxon>
        <taxon>Panheteroptera</taxon>
        <taxon>Cimicomorpha</taxon>
        <taxon>Miridae</taxon>
        <taxon>Mirini</taxon>
        <taxon>Lygus</taxon>
    </lineage>
</organism>
<reference evidence="2" key="1">
    <citation type="journal article" date="2014" name="PLoS ONE">
        <title>Transcriptome-Based Identification of ABC Transporters in the Western Tarnished Plant Bug Lygus hesperus.</title>
        <authorList>
            <person name="Hull J.J."/>
            <person name="Chaney K."/>
            <person name="Geib S.M."/>
            <person name="Fabrick J.A."/>
            <person name="Brent C.S."/>
            <person name="Walsh D."/>
            <person name="Lavine L.C."/>
        </authorList>
    </citation>
    <scope>NUCLEOTIDE SEQUENCE</scope>
</reference>
<keyword evidence="1" id="KW-1133">Transmembrane helix</keyword>
<dbReference type="AlphaFoldDB" id="A0A0A9X775"/>
<evidence type="ECO:0000256" key="1">
    <source>
        <dbReference type="SAM" id="Phobius"/>
    </source>
</evidence>
<feature type="transmembrane region" description="Helical" evidence="1">
    <location>
        <begin position="115"/>
        <end position="141"/>
    </location>
</feature>
<protein>
    <submittedName>
        <fullName evidence="2">Uncharacterized protein</fullName>
    </submittedName>
</protein>
<gene>
    <name evidence="2" type="ORF">CM83_48822</name>
</gene>